<evidence type="ECO:0000256" key="2">
    <source>
        <dbReference type="SAM" id="SignalP"/>
    </source>
</evidence>
<proteinExistence type="predicted"/>
<dbReference type="EMBL" id="VCGU01000001">
    <property type="protein sequence ID" value="TRY80534.1"/>
    <property type="molecule type" value="Genomic_DNA"/>
</dbReference>
<feature type="signal peptide" evidence="2">
    <location>
        <begin position="1"/>
        <end position="19"/>
    </location>
</feature>
<feature type="compositionally biased region" description="Basic and acidic residues" evidence="1">
    <location>
        <begin position="447"/>
        <end position="457"/>
    </location>
</feature>
<feature type="compositionally biased region" description="Low complexity" evidence="1">
    <location>
        <begin position="216"/>
        <end position="225"/>
    </location>
</feature>
<dbReference type="AlphaFoldDB" id="A0A553PS69"/>
<feature type="compositionally biased region" description="Polar residues" evidence="1">
    <location>
        <begin position="229"/>
        <end position="252"/>
    </location>
</feature>
<keyword evidence="4" id="KW-1185">Reference proteome</keyword>
<accession>A0A553PS69</accession>
<protein>
    <submittedName>
        <fullName evidence="3">Uncharacterized protein</fullName>
    </submittedName>
</protein>
<organism evidence="3 4">
    <name type="scientific">Tigriopus californicus</name>
    <name type="common">Marine copepod</name>
    <dbReference type="NCBI Taxonomy" id="6832"/>
    <lineage>
        <taxon>Eukaryota</taxon>
        <taxon>Metazoa</taxon>
        <taxon>Ecdysozoa</taxon>
        <taxon>Arthropoda</taxon>
        <taxon>Crustacea</taxon>
        <taxon>Multicrustacea</taxon>
        <taxon>Hexanauplia</taxon>
        <taxon>Copepoda</taxon>
        <taxon>Harpacticoida</taxon>
        <taxon>Harpacticidae</taxon>
        <taxon>Tigriopus</taxon>
    </lineage>
</organism>
<feature type="compositionally biased region" description="Basic residues" evidence="1">
    <location>
        <begin position="188"/>
        <end position="214"/>
    </location>
</feature>
<dbReference type="STRING" id="6832.A0A553PS69"/>
<name>A0A553PS69_TIGCA</name>
<feature type="chain" id="PRO_5022097662" evidence="2">
    <location>
        <begin position="20"/>
        <end position="519"/>
    </location>
</feature>
<sequence length="519" mass="55344">MKYLKYLFVTLIYLTVVLIQPVPAPVPRCSPLIIINKLAESSNVLSDSNPYFPVPPCEYGGWVEALQEGDLQSVLVLAEPQKIPLHNFYEFIWLLKTGGPRMLRMLTGQEKYIFDRDILREGYHHHTPYVRTKQLGQYTHRNPIIIDDKNTYKTIVGGKIKSLFTEGKDKEINKHYTYQGGRIGGGKGKGKGKGHGHSGHGHGHGGHGHGHGHSSGHGSQQHSSGYGAPQSTSGYGAPQSTSGYGAPQSSSGYGAPATGSGYGTPSTGSGYGTPSTGSGYGAPSTGSGYGAPSTGSGYGAPSTGSGYGAPSTGSGYGAPQTNNGYNAPAISTGYSASSSSHHGSNLKRKVSSQEAAASSVIITANNGQTASTYDAVPVPAPENNPFLRKKKHIKASDYDIAPETRSILSLVEDHSFVPSSWPLGESQRQSASKHGLTTYFNSIVDSRSDQKSHEPHHNQIQGSRNLATKAKNIDQKPTLISGRARGPYFLAQRSGQVDLKDQRLKESKNLFQRISDFLG</sequence>
<feature type="region of interest" description="Disordered" evidence="1">
    <location>
        <begin position="177"/>
        <end position="320"/>
    </location>
</feature>
<comment type="caution">
    <text evidence="3">The sequence shown here is derived from an EMBL/GenBank/DDBJ whole genome shotgun (WGS) entry which is preliminary data.</text>
</comment>
<dbReference type="OrthoDB" id="6374346at2759"/>
<reference evidence="3 4" key="1">
    <citation type="journal article" date="2018" name="Nat. Ecol. Evol.">
        <title>Genomic signatures of mitonuclear coevolution across populations of Tigriopus californicus.</title>
        <authorList>
            <person name="Barreto F.S."/>
            <person name="Watson E.T."/>
            <person name="Lima T.G."/>
            <person name="Willett C.S."/>
            <person name="Edmands S."/>
            <person name="Li W."/>
            <person name="Burton R.S."/>
        </authorList>
    </citation>
    <scope>NUCLEOTIDE SEQUENCE [LARGE SCALE GENOMIC DNA]</scope>
    <source>
        <strain evidence="3 4">San Diego</strain>
    </source>
</reference>
<keyword evidence="2" id="KW-0732">Signal</keyword>
<dbReference type="GO" id="GO:0090575">
    <property type="term" value="C:RNA polymerase II transcription regulator complex"/>
    <property type="evidence" value="ECO:0007669"/>
    <property type="project" value="TreeGrafter"/>
</dbReference>
<dbReference type="Proteomes" id="UP000318571">
    <property type="component" value="Chromosome 12"/>
</dbReference>
<evidence type="ECO:0000313" key="4">
    <source>
        <dbReference type="Proteomes" id="UP000318571"/>
    </source>
</evidence>
<evidence type="ECO:0000256" key="1">
    <source>
        <dbReference type="SAM" id="MobiDB-lite"/>
    </source>
</evidence>
<evidence type="ECO:0000313" key="3">
    <source>
        <dbReference type="EMBL" id="TRY80534.1"/>
    </source>
</evidence>
<dbReference type="PANTHER" id="PTHR15363:SF4">
    <property type="entry name" value="CUTICLE PROTEIN 16.5-RELATED"/>
    <property type="match status" value="1"/>
</dbReference>
<dbReference type="GO" id="GO:0003713">
    <property type="term" value="F:transcription coactivator activity"/>
    <property type="evidence" value="ECO:0007669"/>
    <property type="project" value="TreeGrafter"/>
</dbReference>
<feature type="region of interest" description="Disordered" evidence="1">
    <location>
        <begin position="447"/>
        <end position="470"/>
    </location>
</feature>
<gene>
    <name evidence="3" type="ORF">TCAL_13141</name>
</gene>
<dbReference type="PANTHER" id="PTHR15363">
    <property type="entry name" value="POU DOMAIN CLASS 2-ASSOCIATING FACTOR 1"/>
    <property type="match status" value="1"/>
</dbReference>
<dbReference type="GO" id="GO:0045944">
    <property type="term" value="P:positive regulation of transcription by RNA polymerase II"/>
    <property type="evidence" value="ECO:0007669"/>
    <property type="project" value="TreeGrafter"/>
</dbReference>
<feature type="compositionally biased region" description="Low complexity" evidence="1">
    <location>
        <begin position="256"/>
        <end position="319"/>
    </location>
</feature>